<feature type="chain" id="PRO_5046798931" evidence="1">
    <location>
        <begin position="24"/>
        <end position="136"/>
    </location>
</feature>
<keyword evidence="1" id="KW-0732">Signal</keyword>
<proteinExistence type="predicted"/>
<gene>
    <name evidence="2" type="ORF">C8D87_1011562</name>
</gene>
<reference evidence="2 3" key="1">
    <citation type="submission" date="2018-06" db="EMBL/GenBank/DDBJ databases">
        <title>Genomic Encyclopedia of Type Strains, Phase IV (KMG-IV): sequencing the most valuable type-strain genomes for metagenomic binning, comparative biology and taxonomic classification.</title>
        <authorList>
            <person name="Goeker M."/>
        </authorList>
    </citation>
    <scope>NUCLEOTIDE SEQUENCE [LARGE SCALE GENOMIC DNA]</scope>
    <source>
        <strain evidence="2 3">DSM 45479</strain>
    </source>
</reference>
<evidence type="ECO:0000313" key="2">
    <source>
        <dbReference type="EMBL" id="RAS71261.1"/>
    </source>
</evidence>
<feature type="signal peptide" evidence="1">
    <location>
        <begin position="1"/>
        <end position="23"/>
    </location>
</feature>
<sequence length="136" mass="14368">MTRRALAVIITAALLAPVSPAHADITRRVETERTERPVAPGVTLSSFDWYEPGGWIRGDALAVDLTKGKVGYVDPGSVTWAAPLSQQASRAVAAINGDFFDINNSNAPQGVGIKDGQLRKSARAARWASTRPASAA</sequence>
<protein>
    <submittedName>
        <fullName evidence="2">Uncharacterized protein</fullName>
    </submittedName>
</protein>
<name>A0ABX9EMS0_9PSEU</name>
<evidence type="ECO:0000256" key="1">
    <source>
        <dbReference type="SAM" id="SignalP"/>
    </source>
</evidence>
<comment type="caution">
    <text evidence="2">The sequence shown here is derived from an EMBL/GenBank/DDBJ whole genome shotgun (WGS) entry which is preliminary data.</text>
</comment>
<accession>A0ABX9EMS0</accession>
<organism evidence="2 3">
    <name type="scientific">Lentzea atacamensis</name>
    <dbReference type="NCBI Taxonomy" id="531938"/>
    <lineage>
        <taxon>Bacteria</taxon>
        <taxon>Bacillati</taxon>
        <taxon>Actinomycetota</taxon>
        <taxon>Actinomycetes</taxon>
        <taxon>Pseudonocardiales</taxon>
        <taxon>Pseudonocardiaceae</taxon>
        <taxon>Lentzea</taxon>
    </lineage>
</organism>
<dbReference type="Proteomes" id="UP000248714">
    <property type="component" value="Unassembled WGS sequence"/>
</dbReference>
<dbReference type="EMBL" id="QLTT01000001">
    <property type="protein sequence ID" value="RAS71261.1"/>
    <property type="molecule type" value="Genomic_DNA"/>
</dbReference>
<keyword evidence="3" id="KW-1185">Reference proteome</keyword>
<dbReference type="RefSeq" id="WP_170166344.1">
    <property type="nucleotide sequence ID" value="NZ_QLTT01000001.1"/>
</dbReference>
<evidence type="ECO:0000313" key="3">
    <source>
        <dbReference type="Proteomes" id="UP000248714"/>
    </source>
</evidence>